<dbReference type="Proteomes" id="UP001153620">
    <property type="component" value="Chromosome 2"/>
</dbReference>
<dbReference type="OrthoDB" id="10447809at2759"/>
<accession>A0A9N9WT10</accession>
<protein>
    <recommendedName>
        <fullName evidence="1">F-box domain-containing protein</fullName>
    </recommendedName>
</protein>
<dbReference type="AlphaFoldDB" id="A0A9N9WT10"/>
<dbReference type="SUPFAM" id="SSF81383">
    <property type="entry name" value="F-box domain"/>
    <property type="match status" value="1"/>
</dbReference>
<reference evidence="2" key="2">
    <citation type="submission" date="2022-10" db="EMBL/GenBank/DDBJ databases">
        <authorList>
            <consortium name="ENA_rothamsted_submissions"/>
            <consortium name="culmorum"/>
            <person name="King R."/>
        </authorList>
    </citation>
    <scope>NUCLEOTIDE SEQUENCE</scope>
</reference>
<evidence type="ECO:0000259" key="1">
    <source>
        <dbReference type="SMART" id="SM00256"/>
    </source>
</evidence>
<dbReference type="EMBL" id="OU895878">
    <property type="protein sequence ID" value="CAG9802993.1"/>
    <property type="molecule type" value="Genomic_DNA"/>
</dbReference>
<feature type="domain" description="F-box" evidence="1">
    <location>
        <begin position="10"/>
        <end position="50"/>
    </location>
</feature>
<evidence type="ECO:0000313" key="2">
    <source>
        <dbReference type="EMBL" id="CAG9802993.1"/>
    </source>
</evidence>
<organism evidence="2 3">
    <name type="scientific">Chironomus riparius</name>
    <dbReference type="NCBI Taxonomy" id="315576"/>
    <lineage>
        <taxon>Eukaryota</taxon>
        <taxon>Metazoa</taxon>
        <taxon>Ecdysozoa</taxon>
        <taxon>Arthropoda</taxon>
        <taxon>Hexapoda</taxon>
        <taxon>Insecta</taxon>
        <taxon>Pterygota</taxon>
        <taxon>Neoptera</taxon>
        <taxon>Endopterygota</taxon>
        <taxon>Diptera</taxon>
        <taxon>Nematocera</taxon>
        <taxon>Chironomoidea</taxon>
        <taxon>Chironomidae</taxon>
        <taxon>Chironominae</taxon>
        <taxon>Chironomus</taxon>
    </lineage>
</organism>
<dbReference type="SMART" id="SM00256">
    <property type="entry name" value="FBOX"/>
    <property type="match status" value="1"/>
</dbReference>
<dbReference type="Gene3D" id="1.20.1280.50">
    <property type="match status" value="1"/>
</dbReference>
<reference evidence="2" key="1">
    <citation type="submission" date="2022-01" db="EMBL/GenBank/DDBJ databases">
        <authorList>
            <person name="King R."/>
        </authorList>
    </citation>
    <scope>NUCLEOTIDE SEQUENCE</scope>
</reference>
<dbReference type="InterPro" id="IPR036047">
    <property type="entry name" value="F-box-like_dom_sf"/>
</dbReference>
<dbReference type="InterPro" id="IPR001810">
    <property type="entry name" value="F-box_dom"/>
</dbReference>
<keyword evidence="3" id="KW-1185">Reference proteome</keyword>
<name>A0A9N9WT10_9DIPT</name>
<dbReference type="Pfam" id="PF12937">
    <property type="entry name" value="F-box-like"/>
    <property type="match status" value="1"/>
</dbReference>
<gene>
    <name evidence="2" type="ORF">CHIRRI_LOCUS5895</name>
</gene>
<proteinExistence type="predicted"/>
<sequence>MSLINQPLDLPFELCEFIFDYLQTRDLLACCLVSKSWLDFFNNSICHHKILLSIDETAAMCDLFNCTRKFVRIKLNKLKNERFLDILSHFAACVEELEIENCELKKECNMKFPSLKCLSISSTPAEIIHKIFNNPCNNLKCLVLYRLNGPTIKVVSNFLKTNDSLEEINFYLDEKNNIFNRDISNEVTFKLKSLFISYKSDYDLPTKTLTNIEKFLKSQGDTLETISLINSANLRLLFRTWNDLKAVNRLYFFSSDPVLDFCPLNVTELNKNSKITELELHALGPLSLNLTHFIPFLNAAIALKSLGVWCLKKDLIEYVAKNFDNLRFISCASMDSDCLTFYNDLKSKIGINDKIQIHQYL</sequence>
<evidence type="ECO:0000313" key="3">
    <source>
        <dbReference type="Proteomes" id="UP001153620"/>
    </source>
</evidence>